<dbReference type="EMBL" id="JFZB01000007">
    <property type="protein sequence ID" value="KFI28120.1"/>
    <property type="molecule type" value="Genomic_DNA"/>
</dbReference>
<feature type="domain" description="DUF218" evidence="1">
    <location>
        <begin position="37"/>
        <end position="140"/>
    </location>
</feature>
<protein>
    <submittedName>
        <fullName evidence="2">Gluconate:proton symporter</fullName>
    </submittedName>
</protein>
<dbReference type="PANTHER" id="PTHR30336:SF20">
    <property type="entry name" value="DUF218 DOMAIN-CONTAINING PROTEIN"/>
    <property type="match status" value="1"/>
</dbReference>
<evidence type="ECO:0000313" key="2">
    <source>
        <dbReference type="EMBL" id="KFI28120.1"/>
    </source>
</evidence>
<organism evidence="2 3">
    <name type="scientific">Paenirhodobacter enshiensis</name>
    <dbReference type="NCBI Taxonomy" id="1105367"/>
    <lineage>
        <taxon>Bacteria</taxon>
        <taxon>Pseudomonadati</taxon>
        <taxon>Pseudomonadota</taxon>
        <taxon>Alphaproteobacteria</taxon>
        <taxon>Rhodobacterales</taxon>
        <taxon>Rhodobacter group</taxon>
        <taxon>Paenirhodobacter</taxon>
    </lineage>
</organism>
<evidence type="ECO:0000313" key="3">
    <source>
        <dbReference type="Proteomes" id="UP000028824"/>
    </source>
</evidence>
<dbReference type="InterPro" id="IPR051599">
    <property type="entry name" value="Cell_Envelope_Assoc"/>
</dbReference>
<dbReference type="eggNOG" id="COG1434">
    <property type="taxonomic scope" value="Bacteria"/>
</dbReference>
<evidence type="ECO:0000259" key="1">
    <source>
        <dbReference type="Pfam" id="PF02698"/>
    </source>
</evidence>
<sequence length="187" mass="20334">MDLYDSRTAISTFLFKRCPPEPVDLAFVFCSPTISSIHPAIALHKAGLAPKLLISGAGTAVDGSAEWSFYRDHALASGVAESALMLEKSARNTAENAAFGAALIEAELGWERVRSLAVCAKPFHMRRAIMTLRRHIPADIRLVAQPPDDPGDLSAETWWQTARGRQRIFAELGKISEYALKGDLGDA</sequence>
<dbReference type="CDD" id="cd06259">
    <property type="entry name" value="YdcF-like"/>
    <property type="match status" value="1"/>
</dbReference>
<accession>A0A086Y1H0</accession>
<dbReference type="PANTHER" id="PTHR30336">
    <property type="entry name" value="INNER MEMBRANE PROTEIN, PROBABLE PERMEASE"/>
    <property type="match status" value="1"/>
</dbReference>
<proteinExistence type="predicted"/>
<dbReference type="Gene3D" id="3.40.50.620">
    <property type="entry name" value="HUPs"/>
    <property type="match status" value="1"/>
</dbReference>
<dbReference type="InterPro" id="IPR014729">
    <property type="entry name" value="Rossmann-like_a/b/a_fold"/>
</dbReference>
<dbReference type="GO" id="GO:0005886">
    <property type="term" value="C:plasma membrane"/>
    <property type="evidence" value="ECO:0007669"/>
    <property type="project" value="TreeGrafter"/>
</dbReference>
<keyword evidence="3" id="KW-1185">Reference proteome</keyword>
<comment type="caution">
    <text evidence="2">The sequence shown here is derived from an EMBL/GenBank/DDBJ whole genome shotgun (WGS) entry which is preliminary data.</text>
</comment>
<dbReference type="STRING" id="1105367.CG50_14565"/>
<gene>
    <name evidence="2" type="ORF">CG50_14565</name>
</gene>
<dbReference type="Proteomes" id="UP000028824">
    <property type="component" value="Unassembled WGS sequence"/>
</dbReference>
<name>A0A086Y1H0_9RHOB</name>
<dbReference type="InterPro" id="IPR003848">
    <property type="entry name" value="DUF218"/>
</dbReference>
<reference evidence="2 3" key="1">
    <citation type="submission" date="2014-03" db="EMBL/GenBank/DDBJ databases">
        <title>Genome of Paenirhodobacter enshiensis DW2-9.</title>
        <authorList>
            <person name="Wang D."/>
            <person name="Wang G."/>
        </authorList>
    </citation>
    <scope>NUCLEOTIDE SEQUENCE [LARGE SCALE GENOMIC DNA]</scope>
    <source>
        <strain evidence="2 3">DW2-9</strain>
    </source>
</reference>
<dbReference type="RefSeq" id="WP_036636173.1">
    <property type="nucleotide sequence ID" value="NZ_JFZB01000007.1"/>
</dbReference>
<dbReference type="Pfam" id="PF02698">
    <property type="entry name" value="DUF218"/>
    <property type="match status" value="1"/>
</dbReference>
<dbReference type="OrthoDB" id="9812311at2"/>
<dbReference type="AlphaFoldDB" id="A0A086Y1H0"/>